<dbReference type="Pfam" id="PF00094">
    <property type="entry name" value="VWD"/>
    <property type="match status" value="1"/>
</dbReference>
<dbReference type="PANTHER" id="PTHR11339">
    <property type="entry name" value="EXTRACELLULAR MATRIX GLYCOPROTEIN RELATED"/>
    <property type="match status" value="1"/>
</dbReference>
<feature type="chain" id="PRO_5045703576" evidence="3">
    <location>
        <begin position="24"/>
        <end position="329"/>
    </location>
</feature>
<evidence type="ECO:0000259" key="4">
    <source>
        <dbReference type="PROSITE" id="PS51233"/>
    </source>
</evidence>
<evidence type="ECO:0000313" key="5">
    <source>
        <dbReference type="Proteomes" id="UP000694865"/>
    </source>
</evidence>
<name>A0ABM0LXI9_SACKO</name>
<dbReference type="Proteomes" id="UP000694865">
    <property type="component" value="Unplaced"/>
</dbReference>
<keyword evidence="3" id="KW-0732">Signal</keyword>
<dbReference type="InterPro" id="IPR050780">
    <property type="entry name" value="Mucin_vWF_Thrombospondin_sf"/>
</dbReference>
<evidence type="ECO:0000313" key="6">
    <source>
        <dbReference type="RefSeq" id="XP_006812480.1"/>
    </source>
</evidence>
<keyword evidence="1" id="KW-1015">Disulfide bond</keyword>
<feature type="domain" description="VWFD" evidence="4">
    <location>
        <begin position="137"/>
        <end position="316"/>
    </location>
</feature>
<accession>A0ABM0LXI9</accession>
<reference evidence="6" key="1">
    <citation type="submission" date="2025-08" db="UniProtKB">
        <authorList>
            <consortium name="RefSeq"/>
        </authorList>
    </citation>
    <scope>IDENTIFICATION</scope>
    <source>
        <tissue evidence="6">Testes</tissue>
    </source>
</reference>
<dbReference type="PROSITE" id="PS51233">
    <property type="entry name" value="VWFD"/>
    <property type="match status" value="1"/>
</dbReference>
<dbReference type="InterPro" id="IPR001846">
    <property type="entry name" value="VWF_type-D"/>
</dbReference>
<evidence type="ECO:0000256" key="3">
    <source>
        <dbReference type="SAM" id="SignalP"/>
    </source>
</evidence>
<sequence length="329" mass="36205">MERAISNVVKVFLFSACLTSVLAASLEGKESPVSDTESRLDSFFHGLYQRQALQSQCNVNDPCKSSMLYKGSTVTSHGECGQQCDITKDLQMNNNLNLCNKVSKCGCKCCIRSNIGKSLEAIGYQCIADDAKEHKLEGGQSQGDPHLTTFDGLNYTHTGQNCTYVLFKECKRYPSFVVATKYTGFIDRRERIHSQVSDVLIKVKHTLIQLGQGSEIYVNGKPITVLPWTDGGTITIRNRDNRHVSVNVENKFTVSWTGFGNIASKLDSSLDGAVCGLLGNADGDPKNDLQMEDGTLVGIEDAEKFGNSWMIPGSCKTEVTKDEIKFIQQ</sequence>
<keyword evidence="5" id="KW-1185">Reference proteome</keyword>
<dbReference type="GeneID" id="102800681"/>
<proteinExistence type="predicted"/>
<protein>
    <submittedName>
        <fullName evidence="6">Zonadhesin-like</fullName>
    </submittedName>
</protein>
<dbReference type="RefSeq" id="XP_006812480.1">
    <property type="nucleotide sequence ID" value="XM_006812417.1"/>
</dbReference>
<evidence type="ECO:0000256" key="1">
    <source>
        <dbReference type="ARBA" id="ARBA00023157"/>
    </source>
</evidence>
<dbReference type="SMART" id="SM00216">
    <property type="entry name" value="VWD"/>
    <property type="match status" value="1"/>
</dbReference>
<feature type="signal peptide" evidence="3">
    <location>
        <begin position="1"/>
        <end position="23"/>
    </location>
</feature>
<keyword evidence="2" id="KW-0325">Glycoprotein</keyword>
<gene>
    <name evidence="6" type="primary">LOC102800681</name>
</gene>
<dbReference type="PANTHER" id="PTHR11339:SF373">
    <property type="entry name" value="VWFD DOMAIN-CONTAINING PROTEIN"/>
    <property type="match status" value="1"/>
</dbReference>
<organism evidence="5 6">
    <name type="scientific">Saccoglossus kowalevskii</name>
    <name type="common">Acorn worm</name>
    <dbReference type="NCBI Taxonomy" id="10224"/>
    <lineage>
        <taxon>Eukaryota</taxon>
        <taxon>Metazoa</taxon>
        <taxon>Hemichordata</taxon>
        <taxon>Enteropneusta</taxon>
        <taxon>Harrimaniidae</taxon>
        <taxon>Saccoglossus</taxon>
    </lineage>
</organism>
<evidence type="ECO:0000256" key="2">
    <source>
        <dbReference type="ARBA" id="ARBA00023180"/>
    </source>
</evidence>